<dbReference type="PROSITE" id="PS51257">
    <property type="entry name" value="PROKAR_LIPOPROTEIN"/>
    <property type="match status" value="1"/>
</dbReference>
<evidence type="ECO:0000313" key="2">
    <source>
        <dbReference type="EMBL" id="SKA23450.1"/>
    </source>
</evidence>
<organism evidence="2 3">
    <name type="scientific">Segatella oulorum</name>
    <dbReference type="NCBI Taxonomy" id="28136"/>
    <lineage>
        <taxon>Bacteria</taxon>
        <taxon>Pseudomonadati</taxon>
        <taxon>Bacteroidota</taxon>
        <taxon>Bacteroidia</taxon>
        <taxon>Bacteroidales</taxon>
        <taxon>Prevotellaceae</taxon>
        <taxon>Segatella</taxon>
    </lineage>
</organism>
<gene>
    <name evidence="2" type="ORF">SAMN02745202_02571</name>
</gene>
<dbReference type="EMBL" id="FUXK01000055">
    <property type="protein sequence ID" value="SKA23450.1"/>
    <property type="molecule type" value="Genomic_DNA"/>
</dbReference>
<dbReference type="Proteomes" id="UP000190065">
    <property type="component" value="Unassembled WGS sequence"/>
</dbReference>
<proteinExistence type="predicted"/>
<dbReference type="AlphaFoldDB" id="A0A1T4S575"/>
<reference evidence="2 3" key="1">
    <citation type="submission" date="2017-02" db="EMBL/GenBank/DDBJ databases">
        <authorList>
            <person name="Peterson S.W."/>
        </authorList>
    </citation>
    <scope>NUCLEOTIDE SEQUENCE [LARGE SCALE GENOMIC DNA]</scope>
    <source>
        <strain evidence="2 3">ATCC 43324</strain>
    </source>
</reference>
<dbReference type="RefSeq" id="WP_025071406.1">
    <property type="nucleotide sequence ID" value="NZ_FUXK01000055.1"/>
</dbReference>
<feature type="chain" id="PRO_5010529106" description="Fimbrillin-A associated anchor protein Mfa1 and Mfa2" evidence="1">
    <location>
        <begin position="24"/>
        <end position="267"/>
    </location>
</feature>
<sequence length="267" mass="29772">MRWHFFSFMVALFLAVVSCNSPHGEMGVADDETTTYELKLQMGMPHSQRKASRALVPAARLCTHIDMGLYNRQGLLVQVHHQQAGEKGFGQLSLRLKKGDYSLRVVGHSGREAVDLDRLNRVAFHAPMTDSYLYADEISLQRNAVVQVCLERCVACVQFVVKDKVPASVAQFRFTYSGGAASYDLMKHGGERSATLVALFDVADSARRDSSMYAFYAIPLKRQRSLDVLVEALGRDGKVVKKLHRAAVAIHPNVITRFSGYFFADEP</sequence>
<evidence type="ECO:0000313" key="3">
    <source>
        <dbReference type="Proteomes" id="UP000190065"/>
    </source>
</evidence>
<accession>A0A1T4S575</accession>
<protein>
    <recommendedName>
        <fullName evidence="4">Fimbrillin-A associated anchor protein Mfa1 and Mfa2</fullName>
    </recommendedName>
</protein>
<dbReference type="eggNOG" id="ENOG502ZPCV">
    <property type="taxonomic scope" value="Bacteria"/>
</dbReference>
<feature type="signal peptide" evidence="1">
    <location>
        <begin position="1"/>
        <end position="23"/>
    </location>
</feature>
<evidence type="ECO:0008006" key="4">
    <source>
        <dbReference type="Google" id="ProtNLM"/>
    </source>
</evidence>
<keyword evidence="1" id="KW-0732">Signal</keyword>
<evidence type="ECO:0000256" key="1">
    <source>
        <dbReference type="SAM" id="SignalP"/>
    </source>
</evidence>
<name>A0A1T4S575_9BACT</name>